<dbReference type="HOGENOM" id="CLU_3138775_0_0_9"/>
<evidence type="ECO:0000313" key="1">
    <source>
        <dbReference type="EMBL" id="EDP24248.1"/>
    </source>
</evidence>
<gene>
    <name evidence="1" type="ORF">PEPMIC_00830</name>
</gene>
<dbReference type="AlphaFoldDB" id="A8SL02"/>
<reference evidence="1 2" key="2">
    <citation type="submission" date="2007-09" db="EMBL/GenBank/DDBJ databases">
        <authorList>
            <person name="Fulton L."/>
            <person name="Clifton S."/>
            <person name="Fulton B."/>
            <person name="Xu J."/>
            <person name="Minx P."/>
            <person name="Pepin K.H."/>
            <person name="Johnson M."/>
            <person name="Thiruvilangam P."/>
            <person name="Bhonagiri V."/>
            <person name="Nash W.E."/>
            <person name="Mardis E.R."/>
            <person name="Wilson R.K."/>
        </authorList>
    </citation>
    <scope>NUCLEOTIDE SEQUENCE [LARGE SCALE GENOMIC DNA]</scope>
    <source>
        <strain evidence="1 2">ATCC 33270</strain>
    </source>
</reference>
<dbReference type="Proteomes" id="UP000003162">
    <property type="component" value="Unassembled WGS sequence"/>
</dbReference>
<sequence>MYFLLFLKNLNNYFKFIFLSQLFYNKLMKKFLKYGRIDIVKENIFGGMI</sequence>
<protein>
    <submittedName>
        <fullName evidence="1">Uncharacterized protein</fullName>
    </submittedName>
</protein>
<accession>A8SL02</accession>
<reference evidence="1 2" key="1">
    <citation type="submission" date="2007-09" db="EMBL/GenBank/DDBJ databases">
        <title>Draft genome sequence of Peptostreptococcus micros (ATCC 33270).</title>
        <authorList>
            <person name="Sudarsanam P."/>
            <person name="Ley R."/>
            <person name="Guruge J."/>
            <person name="Turnbaugh P.J."/>
            <person name="Mahowald M."/>
            <person name="Liep D."/>
            <person name="Gordon J."/>
        </authorList>
    </citation>
    <scope>NUCLEOTIDE SEQUENCE [LARGE SCALE GENOMIC DNA]</scope>
    <source>
        <strain evidence="1 2">ATCC 33270</strain>
    </source>
</reference>
<dbReference type="EMBL" id="ABEE02000016">
    <property type="protein sequence ID" value="EDP24248.1"/>
    <property type="molecule type" value="Genomic_DNA"/>
</dbReference>
<organism evidence="1 2">
    <name type="scientific">Parvimonas micra ATCC 33270</name>
    <dbReference type="NCBI Taxonomy" id="411465"/>
    <lineage>
        <taxon>Bacteria</taxon>
        <taxon>Bacillati</taxon>
        <taxon>Bacillota</taxon>
        <taxon>Tissierellia</taxon>
        <taxon>Tissierellales</taxon>
        <taxon>Peptoniphilaceae</taxon>
        <taxon>Parvimonas</taxon>
    </lineage>
</organism>
<comment type="caution">
    <text evidence="1">The sequence shown here is derived from an EMBL/GenBank/DDBJ whole genome shotgun (WGS) entry which is preliminary data.</text>
</comment>
<proteinExistence type="predicted"/>
<name>A8SL02_9FIRM</name>
<evidence type="ECO:0000313" key="2">
    <source>
        <dbReference type="Proteomes" id="UP000003162"/>
    </source>
</evidence>